<gene>
    <name evidence="1" type="ORF">ASU31_00845</name>
</gene>
<name>A0A0T5VVH0_9SPHI</name>
<dbReference type="EMBL" id="LMZQ01000001">
    <property type="protein sequence ID" value="KRT17873.1"/>
    <property type="molecule type" value="Genomic_DNA"/>
</dbReference>
<evidence type="ECO:0000313" key="1">
    <source>
        <dbReference type="EMBL" id="KRT17873.1"/>
    </source>
</evidence>
<dbReference type="Proteomes" id="UP000051950">
    <property type="component" value="Unassembled WGS sequence"/>
</dbReference>
<evidence type="ECO:0000313" key="2">
    <source>
        <dbReference type="Proteomes" id="UP000051950"/>
    </source>
</evidence>
<sequence>MLRSHFLIRGFYAIATLFFLLPVFAVAQTPFHSDAYIKFDMASQLTDKPIPFDRAFTLFIDKLPKGAVQRVEVYEALINDGNRDLVESSFKDYNGQVVTRAVVDLNLLFLSRSDSLSIYFPPLKPNKDFDINIIYALTKASKDKLLEVNSKLSSGNHSEAFDEYILLDKSLISPYNNRTYFSLAFPDYVDFYNKKLKSYYNSARSEPLFASGILNLVEYRAIDISTSKSVSDFKDGGYFYELFRKNKMADFQHGLFSLSEIMEPGKATTRDHPEQVLKNLENNFLFIDSMQKRMDRVMLNHPSYLTINGIKVDLKVLRDKVSELRGNIQRNITIFDGIVKKITEAIEKNRELQEGVYIGGSTVATDLKSKGGNILFLDLGISLLSTQGTNTRFKFIPKLFTGISIYFRPIDKNTRRSKFPRAFPGRFDGTNSTGGYGPDYGIASRSSLGQRLCINFGLTLGAMQDDNFSNLYNNMSLLIGPGYRFANAFKASVGLSLLRRASFNPAISEKIVVPGAYASLSVDVDLLQSIKDITSKLF</sequence>
<dbReference type="RefSeq" id="WP_057930503.1">
    <property type="nucleotide sequence ID" value="NZ_LMZQ01000001.1"/>
</dbReference>
<dbReference type="OrthoDB" id="1490642at2"/>
<keyword evidence="2" id="KW-1185">Reference proteome</keyword>
<dbReference type="AlphaFoldDB" id="A0A0T5VVH0"/>
<proteinExistence type="predicted"/>
<reference evidence="1 2" key="1">
    <citation type="submission" date="2015-11" db="EMBL/GenBank/DDBJ databases">
        <title>Sequence of Pedobacter ginsenosidimutans.</title>
        <authorList>
            <person name="Carson E."/>
            <person name="Keyser V."/>
            <person name="Newman J."/>
            <person name="Miller J."/>
        </authorList>
    </citation>
    <scope>NUCLEOTIDE SEQUENCE [LARGE SCALE GENOMIC DNA]</scope>
    <source>
        <strain evidence="1 2">KACC 14530</strain>
    </source>
</reference>
<dbReference type="STRING" id="687842.ASU31_00845"/>
<organism evidence="1 2">
    <name type="scientific">Pedobacter ginsenosidimutans</name>
    <dbReference type="NCBI Taxonomy" id="687842"/>
    <lineage>
        <taxon>Bacteria</taxon>
        <taxon>Pseudomonadati</taxon>
        <taxon>Bacteroidota</taxon>
        <taxon>Sphingobacteriia</taxon>
        <taxon>Sphingobacteriales</taxon>
        <taxon>Sphingobacteriaceae</taxon>
        <taxon>Pedobacter</taxon>
    </lineage>
</organism>
<protein>
    <submittedName>
        <fullName evidence="1">Uncharacterized protein</fullName>
    </submittedName>
</protein>
<accession>A0A0T5VVH0</accession>
<comment type="caution">
    <text evidence="1">The sequence shown here is derived from an EMBL/GenBank/DDBJ whole genome shotgun (WGS) entry which is preliminary data.</text>
</comment>